<organism evidence="1 2">
    <name type="scientific">Miscanthus lutarioriparius</name>
    <dbReference type="NCBI Taxonomy" id="422564"/>
    <lineage>
        <taxon>Eukaryota</taxon>
        <taxon>Viridiplantae</taxon>
        <taxon>Streptophyta</taxon>
        <taxon>Embryophyta</taxon>
        <taxon>Tracheophyta</taxon>
        <taxon>Spermatophyta</taxon>
        <taxon>Magnoliopsida</taxon>
        <taxon>Liliopsida</taxon>
        <taxon>Poales</taxon>
        <taxon>Poaceae</taxon>
        <taxon>PACMAD clade</taxon>
        <taxon>Panicoideae</taxon>
        <taxon>Andropogonodae</taxon>
        <taxon>Andropogoneae</taxon>
        <taxon>Saccharinae</taxon>
        <taxon>Miscanthus</taxon>
    </lineage>
</organism>
<dbReference type="EMBL" id="CAJGYO010000012">
    <property type="protein sequence ID" value="CAD6263038.1"/>
    <property type="molecule type" value="Genomic_DNA"/>
</dbReference>
<evidence type="ECO:0000313" key="2">
    <source>
        <dbReference type="Proteomes" id="UP000604825"/>
    </source>
</evidence>
<evidence type="ECO:0000313" key="1">
    <source>
        <dbReference type="EMBL" id="CAD6263038.1"/>
    </source>
</evidence>
<reference evidence="1" key="1">
    <citation type="submission" date="2020-10" db="EMBL/GenBank/DDBJ databases">
        <authorList>
            <person name="Han B."/>
            <person name="Lu T."/>
            <person name="Zhao Q."/>
            <person name="Huang X."/>
            <person name="Zhao Y."/>
        </authorList>
    </citation>
    <scope>NUCLEOTIDE SEQUENCE</scope>
</reference>
<keyword evidence="2" id="KW-1185">Reference proteome</keyword>
<protein>
    <submittedName>
        <fullName evidence="1">Uncharacterized protein</fullName>
    </submittedName>
</protein>
<comment type="caution">
    <text evidence="1">The sequence shown here is derived from an EMBL/GenBank/DDBJ whole genome shotgun (WGS) entry which is preliminary data.</text>
</comment>
<dbReference type="AlphaFoldDB" id="A0A811QWN6"/>
<dbReference type="Proteomes" id="UP000604825">
    <property type="component" value="Unassembled WGS sequence"/>
</dbReference>
<name>A0A811QWN6_9POAL</name>
<gene>
    <name evidence="1" type="ORF">NCGR_LOCUS46359</name>
</gene>
<sequence>MADDICSCFSKSVSLFSASTDGQRKTNPVWTSEAEGVPQLALLGRVRVMEEHAPRPRRKVKSFCIHGARRFSFPSVRPASIDHSAQALVLPSSIVQDTRYLMIKDVHATLLLHLSTQQVPYSKQSNHAIIFPSLLELIKMKAGDSFIILSTIRLFFSLVMPDRSMVMKRKVVSADGDEMVSIHGPASSKNIMEHS</sequence>
<proteinExistence type="predicted"/>
<accession>A0A811QWN6</accession>